<keyword evidence="3" id="KW-1133">Transmembrane helix</keyword>
<dbReference type="AlphaFoldDB" id="A0A8J1JTW9"/>
<keyword evidence="3" id="KW-0812">Transmembrane</keyword>
<dbReference type="GeneID" id="116411599"/>
<accession>A0A8J1JTW9</accession>
<feature type="region of interest" description="Disordered" evidence="2">
    <location>
        <begin position="211"/>
        <end position="241"/>
    </location>
</feature>
<evidence type="ECO:0000256" key="1">
    <source>
        <dbReference type="SAM" id="Coils"/>
    </source>
</evidence>
<evidence type="ECO:0000313" key="5">
    <source>
        <dbReference type="Proteomes" id="UP000008143"/>
    </source>
</evidence>
<dbReference type="Proteomes" id="UP000008143">
    <property type="component" value="Chromosome 6"/>
</dbReference>
<evidence type="ECO:0000313" key="6">
    <source>
        <dbReference type="RefSeq" id="XP_031760021.1"/>
    </source>
</evidence>
<evidence type="ECO:0000256" key="3">
    <source>
        <dbReference type="SAM" id="Phobius"/>
    </source>
</evidence>
<evidence type="ECO:0000256" key="2">
    <source>
        <dbReference type="SAM" id="MobiDB-lite"/>
    </source>
</evidence>
<keyword evidence="3" id="KW-0472">Membrane</keyword>
<protein>
    <submittedName>
        <fullName evidence="6">Uncharacterized protein LOC116411599</fullName>
    </submittedName>
</protein>
<dbReference type="AGR" id="Xenbase:XB-GENE-29097323"/>
<keyword evidence="4" id="KW-0732">Signal</keyword>
<evidence type="ECO:0000256" key="4">
    <source>
        <dbReference type="SAM" id="SignalP"/>
    </source>
</evidence>
<gene>
    <name evidence="6 7" type="primary">LOC116411599</name>
</gene>
<proteinExistence type="predicted"/>
<evidence type="ECO:0000313" key="7">
    <source>
        <dbReference type="Xenbase" id="XB-GENE-29097323"/>
    </source>
</evidence>
<sequence length="273" mass="31518">MKSVFITLLILSNLFMKQFFNLNDKDQLINIQLEDWISNDETVEDEDNFPVQEDNLLVQTDLLRTKLSSLCESFKKVEVKVSELQEDIDQYSDTVDTLIKTEEDAQNEKDTTGTFHTFTLHLKKTDTYIIAISVFLDLGILAYILYRNRKATVLQKRKEEQAIARIMFLPKKHIVIQNESKECKDCEGTHNIPTTENPLCGNTDEILHSSPETQTTVSLEAPKSDDFSSSESSTQTQIPEKDVKVQLKMKFTLRKLRRAIVRCCTKEKKKVMK</sequence>
<keyword evidence="5" id="KW-1185">Reference proteome</keyword>
<dbReference type="KEGG" id="xtr:116411599"/>
<feature type="transmembrane region" description="Helical" evidence="3">
    <location>
        <begin position="128"/>
        <end position="146"/>
    </location>
</feature>
<dbReference type="Xenbase" id="XB-GENE-29097323">
    <property type="gene designation" value="LOC116411599"/>
</dbReference>
<feature type="chain" id="PRO_5035266378" evidence="4">
    <location>
        <begin position="17"/>
        <end position="273"/>
    </location>
</feature>
<keyword evidence="1" id="KW-0175">Coiled coil</keyword>
<organism evidence="5 6">
    <name type="scientific">Xenopus tropicalis</name>
    <name type="common">Western clawed frog</name>
    <name type="synonym">Silurana tropicalis</name>
    <dbReference type="NCBI Taxonomy" id="8364"/>
    <lineage>
        <taxon>Eukaryota</taxon>
        <taxon>Metazoa</taxon>
        <taxon>Chordata</taxon>
        <taxon>Craniata</taxon>
        <taxon>Vertebrata</taxon>
        <taxon>Euteleostomi</taxon>
        <taxon>Amphibia</taxon>
        <taxon>Batrachia</taxon>
        <taxon>Anura</taxon>
        <taxon>Pipoidea</taxon>
        <taxon>Pipidae</taxon>
        <taxon>Xenopodinae</taxon>
        <taxon>Xenopus</taxon>
        <taxon>Silurana</taxon>
    </lineage>
</organism>
<name>A0A8J1JTW9_XENTR</name>
<feature type="signal peptide" evidence="4">
    <location>
        <begin position="1"/>
        <end position="16"/>
    </location>
</feature>
<reference evidence="6" key="1">
    <citation type="submission" date="2025-08" db="UniProtKB">
        <authorList>
            <consortium name="RefSeq"/>
        </authorList>
    </citation>
    <scope>IDENTIFICATION</scope>
    <source>
        <strain evidence="6">Nigerian</strain>
        <tissue evidence="6">Liver and blood</tissue>
    </source>
</reference>
<feature type="coiled-coil region" evidence="1">
    <location>
        <begin position="74"/>
        <end position="108"/>
    </location>
</feature>
<dbReference type="RefSeq" id="XP_031760021.1">
    <property type="nucleotide sequence ID" value="XM_031904161.1"/>
</dbReference>